<name>A0A7S2NC75_9DINO</name>
<dbReference type="AlphaFoldDB" id="A0A7S2NC75"/>
<proteinExistence type="predicted"/>
<dbReference type="InterPro" id="IPR036850">
    <property type="entry name" value="NDK-like_dom_sf"/>
</dbReference>
<evidence type="ECO:0008006" key="3">
    <source>
        <dbReference type="Google" id="ProtNLM"/>
    </source>
</evidence>
<dbReference type="SUPFAM" id="SSF54919">
    <property type="entry name" value="Nucleoside diphosphate kinase, NDK"/>
    <property type="match status" value="1"/>
</dbReference>
<dbReference type="Gene3D" id="3.30.70.141">
    <property type="entry name" value="Nucleoside diphosphate kinase-like domain"/>
    <property type="match status" value="1"/>
</dbReference>
<sequence>MAPEAKDAQSRERSRSRSRTPADDGQEPSRGGPVKNSAFVFIKPHAVTERVQEMVRERLASAGISVKRSLQIPAKTIDEEGLIDKHYGAIASRAMSKQPSELAVQEHAKSEFLRCFGLSWEEALAKGLVFNAKGAAAKLGLELAEIGSRCDQLKRGETEIKFGGGFYVGKVDGIYVVNGFYTRMRAQFTEPGACIQCFEVEWDPEELPWKKFRAEIIGTTNPQEAAEGSIRRTIFDKWEALGLKSQPSTGANGVHGSASPFEGLIERANWLGAEAPRDPFGFALIGAGIGEPVLGDWSADPAVTFEGKKHSLFDLLEDLDAMPCISKAREVMAAGA</sequence>
<evidence type="ECO:0000313" key="2">
    <source>
        <dbReference type="EMBL" id="CAD9532869.1"/>
    </source>
</evidence>
<dbReference type="EMBL" id="HBGQ01095020">
    <property type="protein sequence ID" value="CAD9532869.1"/>
    <property type="molecule type" value="Transcribed_RNA"/>
</dbReference>
<evidence type="ECO:0000256" key="1">
    <source>
        <dbReference type="SAM" id="MobiDB-lite"/>
    </source>
</evidence>
<feature type="region of interest" description="Disordered" evidence="1">
    <location>
        <begin position="1"/>
        <end position="36"/>
    </location>
</feature>
<protein>
    <recommendedName>
        <fullName evidence="3">Nucleoside-diphosphate kinase</fullName>
    </recommendedName>
</protein>
<accession>A0A7S2NC75</accession>
<organism evidence="2">
    <name type="scientific">Alexandrium andersonii</name>
    <dbReference type="NCBI Taxonomy" id="327968"/>
    <lineage>
        <taxon>Eukaryota</taxon>
        <taxon>Sar</taxon>
        <taxon>Alveolata</taxon>
        <taxon>Dinophyceae</taxon>
        <taxon>Gonyaulacales</taxon>
        <taxon>Pyrocystaceae</taxon>
        <taxon>Alexandrium</taxon>
    </lineage>
</organism>
<reference evidence="2" key="1">
    <citation type="submission" date="2021-01" db="EMBL/GenBank/DDBJ databases">
        <authorList>
            <person name="Corre E."/>
            <person name="Pelletier E."/>
            <person name="Niang G."/>
            <person name="Scheremetjew M."/>
            <person name="Finn R."/>
            <person name="Kale V."/>
            <person name="Holt S."/>
            <person name="Cochrane G."/>
            <person name="Meng A."/>
            <person name="Brown T."/>
            <person name="Cohen L."/>
        </authorList>
    </citation>
    <scope>NUCLEOTIDE SEQUENCE</scope>
    <source>
        <strain evidence="2">CCMP2222</strain>
    </source>
</reference>
<feature type="compositionally biased region" description="Basic and acidic residues" evidence="1">
    <location>
        <begin position="1"/>
        <end position="15"/>
    </location>
</feature>
<gene>
    <name evidence="2" type="ORF">AAND1436_LOCUS45359</name>
</gene>